<reference evidence="3" key="1">
    <citation type="submission" date="2016-11" db="EMBL/GenBank/DDBJ databases">
        <authorList>
            <person name="Varghese N."/>
            <person name="Submissions S."/>
        </authorList>
    </citation>
    <scope>NUCLEOTIDE SEQUENCE [LARGE SCALE GENOMIC DNA]</scope>
    <source>
        <strain evidence="3">YR203</strain>
    </source>
</reference>
<proteinExistence type="predicted"/>
<feature type="transmembrane region" description="Helical" evidence="1">
    <location>
        <begin position="205"/>
        <end position="223"/>
    </location>
</feature>
<dbReference type="RefSeq" id="WP_073171594.1">
    <property type="nucleotide sequence ID" value="NZ_FQVE01000001.1"/>
</dbReference>
<feature type="transmembrane region" description="Helical" evidence="1">
    <location>
        <begin position="356"/>
        <end position="378"/>
    </location>
</feature>
<organism evidence="2 3">
    <name type="scientific">Chryseobacterium vrystaatense</name>
    <dbReference type="NCBI Taxonomy" id="307480"/>
    <lineage>
        <taxon>Bacteria</taxon>
        <taxon>Pseudomonadati</taxon>
        <taxon>Bacteroidota</taxon>
        <taxon>Flavobacteriia</taxon>
        <taxon>Flavobacteriales</taxon>
        <taxon>Weeksellaceae</taxon>
        <taxon>Chryseobacterium group</taxon>
        <taxon>Chryseobacterium</taxon>
    </lineage>
</organism>
<keyword evidence="1" id="KW-0472">Membrane</keyword>
<evidence type="ECO:0000313" key="2">
    <source>
        <dbReference type="EMBL" id="SHE76234.1"/>
    </source>
</evidence>
<feature type="transmembrane region" description="Helical" evidence="1">
    <location>
        <begin position="264"/>
        <end position="281"/>
    </location>
</feature>
<feature type="transmembrane region" description="Helical" evidence="1">
    <location>
        <begin position="114"/>
        <end position="133"/>
    </location>
</feature>
<gene>
    <name evidence="2" type="ORF">SAMN02787073_1068</name>
</gene>
<feature type="transmembrane region" description="Helical" evidence="1">
    <location>
        <begin position="5"/>
        <end position="24"/>
    </location>
</feature>
<protein>
    <recommendedName>
        <fullName evidence="4">4-amino-4-deoxy-L-arabinose transferase</fullName>
    </recommendedName>
</protein>
<evidence type="ECO:0000256" key="1">
    <source>
        <dbReference type="SAM" id="Phobius"/>
    </source>
</evidence>
<keyword evidence="1" id="KW-1133">Transmembrane helix</keyword>
<evidence type="ECO:0000313" key="3">
    <source>
        <dbReference type="Proteomes" id="UP000184108"/>
    </source>
</evidence>
<accession>A0A1M4W4L0</accession>
<sequence length="528" mass="60132">MKNLLITAAVFLGMCFIYVLIMLSETENNFTYILDDAYIHLALAKNFALHGVWGVTEYVYSSSSSSPLFTFLLSGLIYVFGNHQLIPLLFNFGCILLTVYFLNKYYSNLFKGNTGVILASLFTLLFASVHLLVFSGMEHVLQVLVIVINIYCFEKWRASGFKNSSYSGCFYGTLALLGLIRFESMFYFLALAFVFLGLGKWKQSTILLLFGFIPIGIFGYFTHQETGYYFPNSVIVKGTKLDFSGNYLVQIKNIFLNKLVLKPYFHLAALPPLCFVALLLFKDYKNKLSFREIVLRNFLLIVFGITLFVQAAFGQFTNFYRYEAYLLTAFAMLVIPRIKNVFAGGSIVLKQNKTMVLLIVCTFMILVLKMVLVSILIITGSRNIYEQQIQSARFLKQYYNNSKLIANDIGAVCYFTDIHLLDIAGLGSKEAVPFKVKKHGMNDEFEKFLTAYTAQNHFQLAIVYEGWLEGHVPENWRKAAVLEIQGGNAVLGLKEVTIYSVDPDIHHSLQQNVKNFHWNKNVVVRIIK</sequence>
<dbReference type="EMBL" id="FQVE01000001">
    <property type="protein sequence ID" value="SHE76234.1"/>
    <property type="molecule type" value="Genomic_DNA"/>
</dbReference>
<keyword evidence="1" id="KW-0812">Transmembrane</keyword>
<dbReference type="AlphaFoldDB" id="A0A1M4W4L0"/>
<name>A0A1M4W4L0_9FLAO</name>
<feature type="transmembrane region" description="Helical" evidence="1">
    <location>
        <begin position="293"/>
        <end position="313"/>
    </location>
</feature>
<feature type="transmembrane region" description="Helical" evidence="1">
    <location>
        <begin position="170"/>
        <end position="198"/>
    </location>
</feature>
<feature type="transmembrane region" description="Helical" evidence="1">
    <location>
        <begin position="58"/>
        <end position="78"/>
    </location>
</feature>
<feature type="transmembrane region" description="Helical" evidence="1">
    <location>
        <begin position="85"/>
        <end position="102"/>
    </location>
</feature>
<evidence type="ECO:0008006" key="4">
    <source>
        <dbReference type="Google" id="ProtNLM"/>
    </source>
</evidence>
<dbReference type="Proteomes" id="UP000184108">
    <property type="component" value="Unassembled WGS sequence"/>
</dbReference>